<keyword evidence="4" id="KW-0239">DNA-directed DNA polymerase</keyword>
<protein>
    <recommendedName>
        <fullName evidence="5">DNA polymerase III delta N-terminal domain-containing protein</fullName>
    </recommendedName>
</protein>
<dbReference type="AlphaFoldDB" id="A0A1G2R8I0"/>
<dbReference type="GO" id="GO:0003887">
    <property type="term" value="F:DNA-directed DNA polymerase activity"/>
    <property type="evidence" value="ECO:0007669"/>
    <property type="project" value="UniProtKB-KW"/>
</dbReference>
<evidence type="ECO:0000256" key="2">
    <source>
        <dbReference type="ARBA" id="ARBA00022695"/>
    </source>
</evidence>
<evidence type="ECO:0000256" key="4">
    <source>
        <dbReference type="ARBA" id="ARBA00022932"/>
    </source>
</evidence>
<accession>A0A1G2R8I0</accession>
<dbReference type="InterPro" id="IPR010372">
    <property type="entry name" value="DNA_pol3_delta_N"/>
</dbReference>
<dbReference type="Gene3D" id="1.10.8.60">
    <property type="match status" value="1"/>
</dbReference>
<dbReference type="EMBL" id="MHTY01000010">
    <property type="protein sequence ID" value="OHA69007.1"/>
    <property type="molecule type" value="Genomic_DNA"/>
</dbReference>
<reference evidence="6 7" key="1">
    <citation type="journal article" date="2016" name="Nat. Commun.">
        <title>Thousands of microbial genomes shed light on interconnected biogeochemical processes in an aquifer system.</title>
        <authorList>
            <person name="Anantharaman K."/>
            <person name="Brown C.T."/>
            <person name="Hug L.A."/>
            <person name="Sharon I."/>
            <person name="Castelle C.J."/>
            <person name="Probst A.J."/>
            <person name="Thomas B.C."/>
            <person name="Singh A."/>
            <person name="Wilkins M.J."/>
            <person name="Karaoz U."/>
            <person name="Brodie E.L."/>
            <person name="Williams K.H."/>
            <person name="Hubbard S.S."/>
            <person name="Banfield J.F."/>
        </authorList>
    </citation>
    <scope>NUCLEOTIDE SEQUENCE [LARGE SCALE GENOMIC DNA]</scope>
</reference>
<dbReference type="InterPro" id="IPR005790">
    <property type="entry name" value="DNA_polIII_delta"/>
</dbReference>
<dbReference type="Proteomes" id="UP000178529">
    <property type="component" value="Unassembled WGS sequence"/>
</dbReference>
<dbReference type="GO" id="GO:0006261">
    <property type="term" value="P:DNA-templated DNA replication"/>
    <property type="evidence" value="ECO:0007669"/>
    <property type="project" value="TreeGrafter"/>
</dbReference>
<keyword evidence="3" id="KW-0235">DNA replication</keyword>
<evidence type="ECO:0000313" key="6">
    <source>
        <dbReference type="EMBL" id="OHA69007.1"/>
    </source>
</evidence>
<dbReference type="PANTHER" id="PTHR34388:SF1">
    <property type="entry name" value="DNA POLYMERASE III SUBUNIT DELTA"/>
    <property type="match status" value="1"/>
</dbReference>
<gene>
    <name evidence="6" type="ORF">A3J68_00675</name>
</gene>
<name>A0A1G2R8I0_9BACT</name>
<keyword evidence="1" id="KW-0808">Transferase</keyword>
<dbReference type="SUPFAM" id="SSF52540">
    <property type="entry name" value="P-loop containing nucleoside triphosphate hydrolases"/>
    <property type="match status" value="1"/>
</dbReference>
<evidence type="ECO:0000259" key="5">
    <source>
        <dbReference type="Pfam" id="PF06144"/>
    </source>
</evidence>
<dbReference type="NCBIfam" id="TIGR01128">
    <property type="entry name" value="holA"/>
    <property type="match status" value="1"/>
</dbReference>
<comment type="caution">
    <text evidence="6">The sequence shown here is derived from an EMBL/GenBank/DDBJ whole genome shotgun (WGS) entry which is preliminary data.</text>
</comment>
<dbReference type="GO" id="GO:0003677">
    <property type="term" value="F:DNA binding"/>
    <property type="evidence" value="ECO:0007669"/>
    <property type="project" value="InterPro"/>
</dbReference>
<evidence type="ECO:0000313" key="7">
    <source>
        <dbReference type="Proteomes" id="UP000178529"/>
    </source>
</evidence>
<organism evidence="6 7">
    <name type="scientific">Candidatus Wildermuthbacteria bacterium RIFCSPHIGHO2_02_FULL_48_16</name>
    <dbReference type="NCBI Taxonomy" id="1802453"/>
    <lineage>
        <taxon>Bacteria</taxon>
        <taxon>Candidatus Wildermuthiibacteriota</taxon>
    </lineage>
</organism>
<dbReference type="Gene3D" id="1.20.272.10">
    <property type="match status" value="1"/>
</dbReference>
<keyword evidence="2" id="KW-0548">Nucleotidyltransferase</keyword>
<dbReference type="InterPro" id="IPR027417">
    <property type="entry name" value="P-loop_NTPase"/>
</dbReference>
<proteinExistence type="predicted"/>
<feature type="domain" description="DNA polymerase III delta N-terminal" evidence="5">
    <location>
        <begin position="4"/>
        <end position="114"/>
    </location>
</feature>
<evidence type="ECO:0000256" key="1">
    <source>
        <dbReference type="ARBA" id="ARBA00022679"/>
    </source>
</evidence>
<sequence>MLIFLYGADTYRSLQKLKELRSHYQTLHKESIHSRVIDCQDAVFSLLETELKTRSLFQTKKLVVLKNLFQNKELLDKLREWQKFFLETQDIIVFFEGELKTKDPFFGFLKEHAKTQEFLPLFTSSLKTWIAKEFLAYKVKPGEGVVDKLVRLHKNDLFALANEIKKLAAFAKTNNSSLSLEHANLLLKEPLETDIFLTIDTIKRGNKRKALELLLSHLEKGESPFYILSMLSWYARTQGTLSIHEKVWETDLAMKTGAMEPNLALFSLVASL</sequence>
<dbReference type="PANTHER" id="PTHR34388">
    <property type="entry name" value="DNA POLYMERASE III SUBUNIT DELTA"/>
    <property type="match status" value="1"/>
</dbReference>
<evidence type="ECO:0000256" key="3">
    <source>
        <dbReference type="ARBA" id="ARBA00022705"/>
    </source>
</evidence>
<dbReference type="GO" id="GO:0009360">
    <property type="term" value="C:DNA polymerase III complex"/>
    <property type="evidence" value="ECO:0007669"/>
    <property type="project" value="InterPro"/>
</dbReference>
<dbReference type="Gene3D" id="3.40.50.300">
    <property type="entry name" value="P-loop containing nucleotide triphosphate hydrolases"/>
    <property type="match status" value="1"/>
</dbReference>
<dbReference type="Pfam" id="PF06144">
    <property type="entry name" value="DNA_pol3_delta"/>
    <property type="match status" value="1"/>
</dbReference>